<dbReference type="GO" id="GO:0008757">
    <property type="term" value="F:S-adenosylmethionine-dependent methyltransferase activity"/>
    <property type="evidence" value="ECO:0007669"/>
    <property type="project" value="InterPro"/>
</dbReference>
<name>A0A495XXL9_9MICO</name>
<evidence type="ECO:0000313" key="3">
    <source>
        <dbReference type="Proteomes" id="UP000278440"/>
    </source>
</evidence>
<dbReference type="RefSeq" id="WP_121032293.1">
    <property type="nucleotide sequence ID" value="NZ_RBXT01000001.1"/>
</dbReference>
<evidence type="ECO:0000313" key="2">
    <source>
        <dbReference type="EMBL" id="RKT78159.1"/>
    </source>
</evidence>
<sequence>MSEPSGPPSDVARRPVGAAETASANRLWWDGEAADYHAEHGAFLGDTDFVWGPERLREADAGLLGELAGADVLEVGAGSGQCSRWVRGRGGRVVATDLSAGMLRTGRRVDAGLAPGARVPFVQCDGRALPFADASFDVVFTAYGVVPFVADPDLVLREAARVLRPGGRFVFSTTHPLRWALPDDPGEGGLTVTMSYFDRTPYVEQDEAGRVVYVEHHRTLGDRVREITAAGLVLVDLVEPEWPEGHEQTWGGWSPLRGRLVPGTAVFVCRRPDAPSGRAGGGGSIRS</sequence>
<proteinExistence type="predicted"/>
<dbReference type="OrthoDB" id="5566900at2"/>
<dbReference type="InterPro" id="IPR050508">
    <property type="entry name" value="Methyltransf_Superfamily"/>
</dbReference>
<dbReference type="Gene3D" id="3.40.50.150">
    <property type="entry name" value="Vaccinia Virus protein VP39"/>
    <property type="match status" value="1"/>
</dbReference>
<gene>
    <name evidence="2" type="ORF">DFJ68_1597</name>
</gene>
<dbReference type="EMBL" id="RBXT01000001">
    <property type="protein sequence ID" value="RKT78159.1"/>
    <property type="molecule type" value="Genomic_DNA"/>
</dbReference>
<keyword evidence="3" id="KW-1185">Reference proteome</keyword>
<dbReference type="CDD" id="cd02440">
    <property type="entry name" value="AdoMet_MTases"/>
    <property type="match status" value="1"/>
</dbReference>
<keyword evidence="2" id="KW-0808">Transferase</keyword>
<organism evidence="2 3">
    <name type="scientific">Terracoccus luteus</name>
    <dbReference type="NCBI Taxonomy" id="53356"/>
    <lineage>
        <taxon>Bacteria</taxon>
        <taxon>Bacillati</taxon>
        <taxon>Actinomycetota</taxon>
        <taxon>Actinomycetes</taxon>
        <taxon>Micrococcales</taxon>
        <taxon>Intrasporangiaceae</taxon>
        <taxon>Terracoccus</taxon>
    </lineage>
</organism>
<dbReference type="GO" id="GO:0032259">
    <property type="term" value="P:methylation"/>
    <property type="evidence" value="ECO:0007669"/>
    <property type="project" value="UniProtKB-KW"/>
</dbReference>
<dbReference type="Proteomes" id="UP000278440">
    <property type="component" value="Unassembled WGS sequence"/>
</dbReference>
<dbReference type="Pfam" id="PF08241">
    <property type="entry name" value="Methyltransf_11"/>
    <property type="match status" value="1"/>
</dbReference>
<protein>
    <submittedName>
        <fullName evidence="2">Methyltransferase family protein</fullName>
    </submittedName>
</protein>
<dbReference type="PANTHER" id="PTHR42912:SF93">
    <property type="entry name" value="N6-ADENOSINE-METHYLTRANSFERASE TMT1A"/>
    <property type="match status" value="1"/>
</dbReference>
<dbReference type="SUPFAM" id="SSF53335">
    <property type="entry name" value="S-adenosyl-L-methionine-dependent methyltransferases"/>
    <property type="match status" value="1"/>
</dbReference>
<dbReference type="AlphaFoldDB" id="A0A495XXL9"/>
<keyword evidence="2" id="KW-0489">Methyltransferase</keyword>
<dbReference type="InterPro" id="IPR013216">
    <property type="entry name" value="Methyltransf_11"/>
</dbReference>
<dbReference type="InterPro" id="IPR029063">
    <property type="entry name" value="SAM-dependent_MTases_sf"/>
</dbReference>
<dbReference type="PANTHER" id="PTHR42912">
    <property type="entry name" value="METHYLTRANSFERASE"/>
    <property type="match status" value="1"/>
</dbReference>
<reference evidence="2 3" key="1">
    <citation type="submission" date="2018-10" db="EMBL/GenBank/DDBJ databases">
        <title>Sequencing the genomes of 1000 actinobacteria strains.</title>
        <authorList>
            <person name="Klenk H.-P."/>
        </authorList>
    </citation>
    <scope>NUCLEOTIDE SEQUENCE [LARGE SCALE GENOMIC DNA]</scope>
    <source>
        <strain evidence="2 3">DSM 44267</strain>
    </source>
</reference>
<feature type="domain" description="Methyltransferase type 11" evidence="1">
    <location>
        <begin position="73"/>
        <end position="171"/>
    </location>
</feature>
<evidence type="ECO:0000259" key="1">
    <source>
        <dbReference type="Pfam" id="PF08241"/>
    </source>
</evidence>
<accession>A0A495XXL9</accession>
<comment type="caution">
    <text evidence="2">The sequence shown here is derived from an EMBL/GenBank/DDBJ whole genome shotgun (WGS) entry which is preliminary data.</text>
</comment>